<dbReference type="EMBL" id="SNYR01000002">
    <property type="protein sequence ID" value="TDQ64064.1"/>
    <property type="molecule type" value="Genomic_DNA"/>
</dbReference>
<accession>A0A4V3DAW4</accession>
<dbReference type="Proteomes" id="UP000295391">
    <property type="component" value="Unassembled WGS sequence"/>
</dbReference>
<comment type="caution">
    <text evidence="1">The sequence shown here is derived from an EMBL/GenBank/DDBJ whole genome shotgun (WGS) entry which is preliminary data.</text>
</comment>
<evidence type="ECO:0000313" key="1">
    <source>
        <dbReference type="EMBL" id="TDQ64064.1"/>
    </source>
</evidence>
<name>A0A4V3DAW4_9HYPH</name>
<reference evidence="1 2" key="1">
    <citation type="submission" date="2019-03" db="EMBL/GenBank/DDBJ databases">
        <title>Genomic Encyclopedia of Type Strains, Phase III (KMG-III): the genomes of soil and plant-associated and newly described type strains.</title>
        <authorList>
            <person name="Whitman W."/>
        </authorList>
    </citation>
    <scope>NUCLEOTIDE SEQUENCE [LARGE SCALE GENOMIC DNA]</scope>
    <source>
        <strain evidence="1 2">CGMCC 1.7002</strain>
    </source>
</reference>
<keyword evidence="2" id="KW-1185">Reference proteome</keyword>
<gene>
    <name evidence="1" type="ORF">ATL17_2075</name>
</gene>
<dbReference type="AlphaFoldDB" id="A0A4V3DAW4"/>
<sequence length="63" mass="7311">MTTSAFHINLPKIEFKIQELTALHEIDFHKLGAKLRISLENLQILVQSTKINFIQDREGSYDL</sequence>
<organism evidence="1 2">
    <name type="scientific">Maritalea mobilis</name>
    <dbReference type="NCBI Taxonomy" id="483324"/>
    <lineage>
        <taxon>Bacteria</taxon>
        <taxon>Pseudomonadati</taxon>
        <taxon>Pseudomonadota</taxon>
        <taxon>Alphaproteobacteria</taxon>
        <taxon>Hyphomicrobiales</taxon>
        <taxon>Devosiaceae</taxon>
        <taxon>Maritalea</taxon>
    </lineage>
</organism>
<proteinExistence type="predicted"/>
<protein>
    <submittedName>
        <fullName evidence="1">Uncharacterized protein</fullName>
    </submittedName>
</protein>
<evidence type="ECO:0000313" key="2">
    <source>
        <dbReference type="Proteomes" id="UP000295391"/>
    </source>
</evidence>